<evidence type="ECO:0000313" key="14">
    <source>
        <dbReference type="Proteomes" id="UP000242288"/>
    </source>
</evidence>
<evidence type="ECO:0000259" key="12">
    <source>
        <dbReference type="Pfam" id="PF00155"/>
    </source>
</evidence>
<evidence type="ECO:0000256" key="8">
    <source>
        <dbReference type="ARBA" id="ARBA00022898"/>
    </source>
</evidence>
<comment type="cofactor">
    <cofactor evidence="1 11">
        <name>pyridoxal 5'-phosphate</name>
        <dbReference type="ChEBI" id="CHEBI:597326"/>
    </cofactor>
</comment>
<dbReference type="UniPathway" id="UPA00031">
    <property type="reaction ID" value="UER00012"/>
</dbReference>
<evidence type="ECO:0000256" key="6">
    <source>
        <dbReference type="ARBA" id="ARBA00022605"/>
    </source>
</evidence>
<reference evidence="13 14" key="1">
    <citation type="submission" date="2018-01" db="EMBL/GenBank/DDBJ databases">
        <title>Metagenomic assembled genomes from two thermal pools in the Uzon Caldera, Kamchatka, Russia.</title>
        <authorList>
            <person name="Wilkins L."/>
            <person name="Ettinger C."/>
        </authorList>
    </citation>
    <scope>NUCLEOTIDE SEQUENCE [LARGE SCALE GENOMIC DNA]</scope>
    <source>
        <strain evidence="13">ZAV-04</strain>
    </source>
</reference>
<dbReference type="Proteomes" id="UP000242288">
    <property type="component" value="Unassembled WGS sequence"/>
</dbReference>
<feature type="domain" description="Aminotransferase class I/classII large" evidence="12">
    <location>
        <begin position="29"/>
        <end position="346"/>
    </location>
</feature>
<evidence type="ECO:0000256" key="9">
    <source>
        <dbReference type="ARBA" id="ARBA00023102"/>
    </source>
</evidence>
<gene>
    <name evidence="11 13" type="primary">hisC</name>
    <name evidence="13" type="ORF">C0186_04220</name>
</gene>
<dbReference type="EMBL" id="PNIO01000035">
    <property type="protein sequence ID" value="PMP71021.1"/>
    <property type="molecule type" value="Genomic_DNA"/>
</dbReference>
<dbReference type="InterPro" id="IPR005861">
    <property type="entry name" value="HisP_aminotrans"/>
</dbReference>
<organism evidence="13 14">
    <name type="scientific">Thermodesulfovibrio aggregans</name>
    <dbReference type="NCBI Taxonomy" id="86166"/>
    <lineage>
        <taxon>Bacteria</taxon>
        <taxon>Pseudomonadati</taxon>
        <taxon>Nitrospirota</taxon>
        <taxon>Thermodesulfovibrionia</taxon>
        <taxon>Thermodesulfovibrionales</taxon>
        <taxon>Thermodesulfovibrionaceae</taxon>
        <taxon>Thermodesulfovibrio</taxon>
    </lineage>
</organism>
<sequence>MDKLNLESLLRKNIQKLKPYQAKEIPCKIKLDANESPFPVKLSDFISEINIHLNRYPDPEAILLRKALARKVKLSHENIMPGNGSDELIYYLILTFGGPVLYPAPTFAMYGIIAQSVGVEIVECSLDNNFDINDEEFLKLIKLKKPRLIFLSSPNNPTGNTFSTDKILKIIEFAQENSSIVVIDEAYQPFSSKKGFLPFLKDYDNLLILRTLSKIGFAGLRLGYLIGEKNFLYEINKVRLPYNVDSITQYVATEALNRFYPQIKKFICQIIKERQRLYRELLRIQKIKVYPSEANFILLQIENSKSIYRKLIKAGILVRDLSSVINNALRITIGTSEENEEFLKTIRKILGET</sequence>
<keyword evidence="9 11" id="KW-0368">Histidine biosynthesis</keyword>
<evidence type="ECO:0000256" key="11">
    <source>
        <dbReference type="HAMAP-Rule" id="MF_01023"/>
    </source>
</evidence>
<evidence type="ECO:0000313" key="13">
    <source>
        <dbReference type="EMBL" id="PMP71021.1"/>
    </source>
</evidence>
<dbReference type="GO" id="GO:0004400">
    <property type="term" value="F:histidinol-phosphate transaminase activity"/>
    <property type="evidence" value="ECO:0007669"/>
    <property type="project" value="UniProtKB-UniRule"/>
</dbReference>
<feature type="modified residue" description="N6-(pyridoxal phosphate)lysine" evidence="11">
    <location>
        <position position="214"/>
    </location>
</feature>
<comment type="pathway">
    <text evidence="2 11">Amino-acid biosynthesis; L-histidine biosynthesis; L-histidine from 5-phospho-alpha-D-ribose 1-diphosphate: step 7/9.</text>
</comment>
<keyword evidence="8 11" id="KW-0663">Pyridoxal phosphate</keyword>
<name>A0A2J6WKX0_9BACT</name>
<dbReference type="InterPro" id="IPR015422">
    <property type="entry name" value="PyrdxlP-dep_Trfase_small"/>
</dbReference>
<comment type="similarity">
    <text evidence="3 11">Belongs to the class-II pyridoxal-phosphate-dependent aminotransferase family. Histidinol-phosphate aminotransferase subfamily.</text>
</comment>
<dbReference type="GO" id="GO:0000105">
    <property type="term" value="P:L-histidine biosynthetic process"/>
    <property type="evidence" value="ECO:0007669"/>
    <property type="project" value="UniProtKB-UniRule"/>
</dbReference>
<comment type="subunit">
    <text evidence="4 11">Homodimer.</text>
</comment>
<keyword evidence="6 11" id="KW-0028">Amino-acid biosynthesis</keyword>
<dbReference type="SUPFAM" id="SSF53383">
    <property type="entry name" value="PLP-dependent transferases"/>
    <property type="match status" value="1"/>
</dbReference>
<dbReference type="GO" id="GO:0030170">
    <property type="term" value="F:pyridoxal phosphate binding"/>
    <property type="evidence" value="ECO:0007669"/>
    <property type="project" value="InterPro"/>
</dbReference>
<evidence type="ECO:0000256" key="10">
    <source>
        <dbReference type="ARBA" id="ARBA00047481"/>
    </source>
</evidence>
<dbReference type="NCBIfam" id="TIGR01141">
    <property type="entry name" value="hisC"/>
    <property type="match status" value="1"/>
</dbReference>
<evidence type="ECO:0000256" key="5">
    <source>
        <dbReference type="ARBA" id="ARBA00022576"/>
    </source>
</evidence>
<keyword evidence="7 11" id="KW-0808">Transferase</keyword>
<comment type="catalytic activity">
    <reaction evidence="10 11">
        <text>L-histidinol phosphate + 2-oxoglutarate = 3-(imidazol-4-yl)-2-oxopropyl phosphate + L-glutamate</text>
        <dbReference type="Rhea" id="RHEA:23744"/>
        <dbReference type="ChEBI" id="CHEBI:16810"/>
        <dbReference type="ChEBI" id="CHEBI:29985"/>
        <dbReference type="ChEBI" id="CHEBI:57766"/>
        <dbReference type="ChEBI" id="CHEBI:57980"/>
        <dbReference type="EC" id="2.6.1.9"/>
    </reaction>
</comment>
<dbReference type="InterPro" id="IPR015421">
    <property type="entry name" value="PyrdxlP-dep_Trfase_major"/>
</dbReference>
<dbReference type="AlphaFoldDB" id="A0A2J6WKX0"/>
<dbReference type="PANTHER" id="PTHR42885">
    <property type="entry name" value="HISTIDINOL-PHOSPHATE AMINOTRANSFERASE-RELATED"/>
    <property type="match status" value="1"/>
</dbReference>
<evidence type="ECO:0000256" key="1">
    <source>
        <dbReference type="ARBA" id="ARBA00001933"/>
    </source>
</evidence>
<keyword evidence="5 11" id="KW-0032">Aminotransferase</keyword>
<protein>
    <recommendedName>
        <fullName evidence="11">Histidinol-phosphate aminotransferase</fullName>
        <ecNumber evidence="11">2.6.1.9</ecNumber>
    </recommendedName>
    <alternativeName>
        <fullName evidence="11">Imidazole acetol-phosphate transaminase</fullName>
    </alternativeName>
</protein>
<evidence type="ECO:0000256" key="3">
    <source>
        <dbReference type="ARBA" id="ARBA00007970"/>
    </source>
</evidence>
<dbReference type="Gene3D" id="3.40.640.10">
    <property type="entry name" value="Type I PLP-dependent aspartate aminotransferase-like (Major domain)"/>
    <property type="match status" value="1"/>
</dbReference>
<dbReference type="InterPro" id="IPR015424">
    <property type="entry name" value="PyrdxlP-dep_Trfase"/>
</dbReference>
<evidence type="ECO:0000256" key="4">
    <source>
        <dbReference type="ARBA" id="ARBA00011738"/>
    </source>
</evidence>
<dbReference type="EC" id="2.6.1.9" evidence="11"/>
<dbReference type="Pfam" id="PF00155">
    <property type="entry name" value="Aminotran_1_2"/>
    <property type="match status" value="1"/>
</dbReference>
<comment type="caution">
    <text evidence="13">The sequence shown here is derived from an EMBL/GenBank/DDBJ whole genome shotgun (WGS) entry which is preliminary data.</text>
</comment>
<proteinExistence type="inferred from homology"/>
<dbReference type="Gene3D" id="3.90.1150.10">
    <property type="entry name" value="Aspartate Aminotransferase, domain 1"/>
    <property type="match status" value="1"/>
</dbReference>
<dbReference type="CDD" id="cd00609">
    <property type="entry name" value="AAT_like"/>
    <property type="match status" value="1"/>
</dbReference>
<dbReference type="InterPro" id="IPR004839">
    <property type="entry name" value="Aminotransferase_I/II_large"/>
</dbReference>
<dbReference type="HAMAP" id="MF_01023">
    <property type="entry name" value="HisC_aminotrans_2"/>
    <property type="match status" value="1"/>
</dbReference>
<dbReference type="PANTHER" id="PTHR42885:SF2">
    <property type="entry name" value="HISTIDINOL-PHOSPHATE AMINOTRANSFERASE"/>
    <property type="match status" value="1"/>
</dbReference>
<accession>A0A2J6WKX0</accession>
<evidence type="ECO:0000256" key="2">
    <source>
        <dbReference type="ARBA" id="ARBA00005011"/>
    </source>
</evidence>
<evidence type="ECO:0000256" key="7">
    <source>
        <dbReference type="ARBA" id="ARBA00022679"/>
    </source>
</evidence>